<protein>
    <submittedName>
        <fullName evidence="1">Uncharacterized protein</fullName>
    </submittedName>
</protein>
<sequence>MIVSHYYVTYNSMLMYNQHLRAIMLTLVLEHVPIPVKATVEDPAATLTILWAYISQLNFNGFVLVADMVFFQQSAACADWLVE</sequence>
<evidence type="ECO:0000313" key="1">
    <source>
        <dbReference type="EMBL" id="PBK68807.1"/>
    </source>
</evidence>
<name>A0A2H3BW56_9AGAR</name>
<evidence type="ECO:0000313" key="2">
    <source>
        <dbReference type="Proteomes" id="UP000218334"/>
    </source>
</evidence>
<accession>A0A2H3BW56</accession>
<proteinExistence type="predicted"/>
<gene>
    <name evidence="1" type="ORF">ARMSODRAFT_194004</name>
</gene>
<dbReference type="Proteomes" id="UP000218334">
    <property type="component" value="Unassembled WGS sequence"/>
</dbReference>
<reference evidence="2" key="1">
    <citation type="journal article" date="2017" name="Nat. Ecol. Evol.">
        <title>Genome expansion and lineage-specific genetic innovations in the forest pathogenic fungi Armillaria.</title>
        <authorList>
            <person name="Sipos G."/>
            <person name="Prasanna A.N."/>
            <person name="Walter M.C."/>
            <person name="O'Connor E."/>
            <person name="Balint B."/>
            <person name="Krizsan K."/>
            <person name="Kiss B."/>
            <person name="Hess J."/>
            <person name="Varga T."/>
            <person name="Slot J."/>
            <person name="Riley R."/>
            <person name="Boka B."/>
            <person name="Rigling D."/>
            <person name="Barry K."/>
            <person name="Lee J."/>
            <person name="Mihaltcheva S."/>
            <person name="LaButti K."/>
            <person name="Lipzen A."/>
            <person name="Waldron R."/>
            <person name="Moloney N.M."/>
            <person name="Sperisen C."/>
            <person name="Kredics L."/>
            <person name="Vagvoelgyi C."/>
            <person name="Patrignani A."/>
            <person name="Fitzpatrick D."/>
            <person name="Nagy I."/>
            <person name="Doyle S."/>
            <person name="Anderson J.B."/>
            <person name="Grigoriev I.V."/>
            <person name="Gueldener U."/>
            <person name="Muensterkoetter M."/>
            <person name="Nagy L.G."/>
        </authorList>
    </citation>
    <scope>NUCLEOTIDE SEQUENCE [LARGE SCALE GENOMIC DNA]</scope>
    <source>
        <strain evidence="2">28-4</strain>
    </source>
</reference>
<organism evidence="1 2">
    <name type="scientific">Armillaria solidipes</name>
    <dbReference type="NCBI Taxonomy" id="1076256"/>
    <lineage>
        <taxon>Eukaryota</taxon>
        <taxon>Fungi</taxon>
        <taxon>Dikarya</taxon>
        <taxon>Basidiomycota</taxon>
        <taxon>Agaricomycotina</taxon>
        <taxon>Agaricomycetes</taxon>
        <taxon>Agaricomycetidae</taxon>
        <taxon>Agaricales</taxon>
        <taxon>Marasmiineae</taxon>
        <taxon>Physalacriaceae</taxon>
        <taxon>Armillaria</taxon>
    </lineage>
</organism>
<dbReference type="AlphaFoldDB" id="A0A2H3BW56"/>
<dbReference type="EMBL" id="KZ293431">
    <property type="protein sequence ID" value="PBK68807.1"/>
    <property type="molecule type" value="Genomic_DNA"/>
</dbReference>
<keyword evidence="2" id="KW-1185">Reference proteome</keyword>
<dbReference type="STRING" id="1076256.A0A2H3BW56"/>